<evidence type="ECO:0000313" key="3">
    <source>
        <dbReference type="Proteomes" id="UP000811246"/>
    </source>
</evidence>
<comment type="caution">
    <text evidence="2">The sequence shown here is derived from an EMBL/GenBank/DDBJ whole genome shotgun (WGS) entry which is preliminary data.</text>
</comment>
<accession>A0A922J941</accession>
<dbReference type="AlphaFoldDB" id="A0A922J941"/>
<organism evidence="2 3">
    <name type="scientific">Carya illinoinensis</name>
    <name type="common">Pecan</name>
    <dbReference type="NCBI Taxonomy" id="32201"/>
    <lineage>
        <taxon>Eukaryota</taxon>
        <taxon>Viridiplantae</taxon>
        <taxon>Streptophyta</taxon>
        <taxon>Embryophyta</taxon>
        <taxon>Tracheophyta</taxon>
        <taxon>Spermatophyta</taxon>
        <taxon>Magnoliopsida</taxon>
        <taxon>eudicotyledons</taxon>
        <taxon>Gunneridae</taxon>
        <taxon>Pentapetalae</taxon>
        <taxon>rosids</taxon>
        <taxon>fabids</taxon>
        <taxon>Fagales</taxon>
        <taxon>Juglandaceae</taxon>
        <taxon>Carya</taxon>
    </lineage>
</organism>
<keyword evidence="1" id="KW-0732">Signal</keyword>
<evidence type="ECO:0000313" key="2">
    <source>
        <dbReference type="EMBL" id="KAG6698078.1"/>
    </source>
</evidence>
<proteinExistence type="predicted"/>
<protein>
    <submittedName>
        <fullName evidence="2">Uncharacterized protein</fullName>
    </submittedName>
</protein>
<sequence length="72" mass="7778">MKFFPAFPLLVVFLLVFSTGTILVKAEECSNAISIVNCTKLACVERCVSQYGKSINGGCIDDDNCCCYGSNI</sequence>
<evidence type="ECO:0000256" key="1">
    <source>
        <dbReference type="SAM" id="SignalP"/>
    </source>
</evidence>
<feature type="signal peptide" evidence="1">
    <location>
        <begin position="1"/>
        <end position="26"/>
    </location>
</feature>
<dbReference type="EMBL" id="CM031832">
    <property type="protein sequence ID" value="KAG6698078.1"/>
    <property type="molecule type" value="Genomic_DNA"/>
</dbReference>
<reference evidence="2" key="1">
    <citation type="submission" date="2021-01" db="EMBL/GenBank/DDBJ databases">
        <authorList>
            <person name="Lovell J.T."/>
            <person name="Bentley N."/>
            <person name="Bhattarai G."/>
            <person name="Jenkins J.W."/>
            <person name="Sreedasyam A."/>
            <person name="Alarcon Y."/>
            <person name="Bock C."/>
            <person name="Boston L."/>
            <person name="Carlson J."/>
            <person name="Cervantes K."/>
            <person name="Clermont K."/>
            <person name="Krom N."/>
            <person name="Kubenka K."/>
            <person name="Mamidi S."/>
            <person name="Mattison C."/>
            <person name="Monteros M."/>
            <person name="Pisani C."/>
            <person name="Plott C."/>
            <person name="Rajasekar S."/>
            <person name="Rhein H.S."/>
            <person name="Rohla C."/>
            <person name="Song M."/>
            <person name="Hilaire R.S."/>
            <person name="Shu S."/>
            <person name="Wells L."/>
            <person name="Wang X."/>
            <person name="Webber J."/>
            <person name="Heerema R.J."/>
            <person name="Klein P."/>
            <person name="Conner P."/>
            <person name="Grauke L."/>
            <person name="Grimwood J."/>
            <person name="Schmutz J."/>
            <person name="Randall J.J."/>
        </authorList>
    </citation>
    <scope>NUCLEOTIDE SEQUENCE</scope>
    <source>
        <tissue evidence="2">Leaf</tissue>
    </source>
</reference>
<name>A0A922J941_CARIL</name>
<feature type="chain" id="PRO_5036874632" evidence="1">
    <location>
        <begin position="27"/>
        <end position="72"/>
    </location>
</feature>
<dbReference type="Proteomes" id="UP000811246">
    <property type="component" value="Chromosome 8"/>
</dbReference>
<gene>
    <name evidence="2" type="ORF">I3842_08G004000</name>
</gene>